<gene>
    <name evidence="1" type="ORF">QO016_004109</name>
</gene>
<dbReference type="Proteomes" id="UP001236369">
    <property type="component" value="Unassembled WGS sequence"/>
</dbReference>
<dbReference type="PANTHER" id="PTHR43123:SF4">
    <property type="entry name" value="POLYSACCHARIDE DEACETYLASE"/>
    <property type="match status" value="1"/>
</dbReference>
<keyword evidence="2" id="KW-1185">Reference proteome</keyword>
<dbReference type="InterPro" id="IPR011330">
    <property type="entry name" value="Glyco_hydro/deAcase_b/a-brl"/>
</dbReference>
<comment type="caution">
    <text evidence="1">The sequence shown here is derived from an EMBL/GenBank/DDBJ whole genome shotgun (WGS) entry which is preliminary data.</text>
</comment>
<name>A0ABU0HSZ3_9HYPH</name>
<organism evidence="1 2">
    <name type="scientific">Methylobacterium persicinum</name>
    <dbReference type="NCBI Taxonomy" id="374426"/>
    <lineage>
        <taxon>Bacteria</taxon>
        <taxon>Pseudomonadati</taxon>
        <taxon>Pseudomonadota</taxon>
        <taxon>Alphaproteobacteria</taxon>
        <taxon>Hyphomicrobiales</taxon>
        <taxon>Methylobacteriaceae</taxon>
        <taxon>Methylobacterium</taxon>
    </lineage>
</organism>
<evidence type="ECO:0000313" key="1">
    <source>
        <dbReference type="EMBL" id="MDQ0444596.1"/>
    </source>
</evidence>
<dbReference type="EMBL" id="JAUSVV010000013">
    <property type="protein sequence ID" value="MDQ0444596.1"/>
    <property type="molecule type" value="Genomic_DNA"/>
</dbReference>
<dbReference type="Gene3D" id="3.20.20.370">
    <property type="entry name" value="Glycoside hydrolase/deacetylase"/>
    <property type="match status" value="1"/>
</dbReference>
<protein>
    <submittedName>
        <fullName evidence="1">Peptidoglycan/xylan/chitin deacetylase (PgdA/CDA1 family)</fullName>
    </submittedName>
</protein>
<dbReference type="CDD" id="cd10979">
    <property type="entry name" value="CE4_PuuE_like"/>
    <property type="match status" value="1"/>
</dbReference>
<sequence length="267" mass="29486">MAVYIALNLETFDFGSGLGAELAPGGPQPDVLNYAWRDWGNRVGAWRLRDLFESLRLPASVLANSRLYGDCPGLIEAFRSRGDEIVAHGRTNAERQGDLDEAAERRLIAEATEILTREEGRAPAGWLGPWISQSPVTPDLLAEAGYRYLLDWCHDDQPTWFATRTKPILALPYPQELNDIPAIVARKETGWEFAQAIIDGFDEMLAQSASAPLVMGIALHPYIVGQPHRLRPLRAALAHIAAHRDRIWLTTAGEIAAHVVDRGIPEG</sequence>
<proteinExistence type="predicted"/>
<dbReference type="PANTHER" id="PTHR43123">
    <property type="entry name" value="POLYSACCHARIDE DEACETYLASE-RELATED"/>
    <property type="match status" value="1"/>
</dbReference>
<reference evidence="1 2" key="1">
    <citation type="submission" date="2023-07" db="EMBL/GenBank/DDBJ databases">
        <title>Genomic Encyclopedia of Type Strains, Phase IV (KMG-IV): sequencing the most valuable type-strain genomes for metagenomic binning, comparative biology and taxonomic classification.</title>
        <authorList>
            <person name="Goeker M."/>
        </authorList>
    </citation>
    <scope>NUCLEOTIDE SEQUENCE [LARGE SCALE GENOMIC DNA]</scope>
    <source>
        <strain evidence="1 2">DSM 19562</strain>
    </source>
</reference>
<evidence type="ECO:0000313" key="2">
    <source>
        <dbReference type="Proteomes" id="UP001236369"/>
    </source>
</evidence>
<accession>A0ABU0HSZ3</accession>
<dbReference type="SUPFAM" id="SSF88713">
    <property type="entry name" value="Glycoside hydrolase/deacetylase"/>
    <property type="match status" value="1"/>
</dbReference>